<feature type="compositionally biased region" description="Basic and acidic residues" evidence="1">
    <location>
        <begin position="32"/>
        <end position="43"/>
    </location>
</feature>
<dbReference type="AlphaFoldDB" id="A0A9W6HYV2"/>
<protein>
    <recommendedName>
        <fullName evidence="3">D-alanyl-D-alanine carboxypeptidase-like core domain-containing protein</fullName>
    </recommendedName>
</protein>
<feature type="domain" description="D-alanyl-D-alanine carboxypeptidase-like core" evidence="3">
    <location>
        <begin position="128"/>
        <end position="197"/>
    </location>
</feature>
<keyword evidence="2" id="KW-0472">Membrane</keyword>
<dbReference type="RefSeq" id="WP_271217092.1">
    <property type="nucleotide sequence ID" value="NZ_BAAAVD010000059.1"/>
</dbReference>
<name>A0A9W6HYV2_9ACTN</name>
<dbReference type="NCBIfam" id="NF000086">
    <property type="entry name" value="vanY_far"/>
    <property type="match status" value="1"/>
</dbReference>
<dbReference type="SUPFAM" id="SSF55166">
    <property type="entry name" value="Hedgehog/DD-peptidase"/>
    <property type="match status" value="1"/>
</dbReference>
<keyword evidence="5" id="KW-1185">Reference proteome</keyword>
<dbReference type="InterPro" id="IPR003709">
    <property type="entry name" value="VanY-like_core_dom"/>
</dbReference>
<feature type="region of interest" description="Disordered" evidence="1">
    <location>
        <begin position="1"/>
        <end position="56"/>
    </location>
</feature>
<evidence type="ECO:0000259" key="3">
    <source>
        <dbReference type="Pfam" id="PF02557"/>
    </source>
</evidence>
<feature type="transmembrane region" description="Helical" evidence="2">
    <location>
        <begin position="61"/>
        <end position="81"/>
    </location>
</feature>
<comment type="caution">
    <text evidence="4">The sequence shown here is derived from an EMBL/GenBank/DDBJ whole genome shotgun (WGS) entry which is preliminary data.</text>
</comment>
<dbReference type="InterPro" id="IPR009045">
    <property type="entry name" value="Zn_M74/Hedgehog-like"/>
</dbReference>
<gene>
    <name evidence="4" type="ORF">GCM10017600_19920</name>
</gene>
<feature type="region of interest" description="Disordered" evidence="1">
    <location>
        <begin position="215"/>
        <end position="236"/>
    </location>
</feature>
<keyword evidence="2" id="KW-0812">Transmembrane</keyword>
<proteinExistence type="predicted"/>
<evidence type="ECO:0000313" key="4">
    <source>
        <dbReference type="EMBL" id="GLK08587.1"/>
    </source>
</evidence>
<accession>A0A9W6HYV2</accession>
<dbReference type="Gene3D" id="3.30.1380.10">
    <property type="match status" value="1"/>
</dbReference>
<dbReference type="GO" id="GO:0008233">
    <property type="term" value="F:peptidase activity"/>
    <property type="evidence" value="ECO:0007669"/>
    <property type="project" value="InterPro"/>
</dbReference>
<evidence type="ECO:0000313" key="5">
    <source>
        <dbReference type="Proteomes" id="UP001143474"/>
    </source>
</evidence>
<dbReference type="Proteomes" id="UP001143474">
    <property type="component" value="Unassembled WGS sequence"/>
</dbReference>
<dbReference type="Pfam" id="PF02557">
    <property type="entry name" value="VanY"/>
    <property type="match status" value="1"/>
</dbReference>
<reference evidence="4" key="2">
    <citation type="submission" date="2023-01" db="EMBL/GenBank/DDBJ databases">
        <authorList>
            <person name="Sun Q."/>
            <person name="Evtushenko L."/>
        </authorList>
    </citation>
    <scope>NUCLEOTIDE SEQUENCE</scope>
    <source>
        <strain evidence="4">VKM Ac-2007</strain>
    </source>
</reference>
<evidence type="ECO:0000256" key="1">
    <source>
        <dbReference type="SAM" id="MobiDB-lite"/>
    </source>
</evidence>
<dbReference type="GO" id="GO:0006508">
    <property type="term" value="P:proteolysis"/>
    <property type="evidence" value="ECO:0007669"/>
    <property type="project" value="InterPro"/>
</dbReference>
<sequence length="236" mass="26186">MRRRRRPPTTHAAVVQADAGPNGSAETGNAVTRDDSRGDDKNISESGNEPRTLPPRARDGVYAAVTRLLAVLLLPAAFLRWPGRARELACGWALSMRFPAEDLTGLNDSARAAFTAARTEALWRHSQLIGLTSGYRDPIVQQRMFDEEVRRSGSVASARMFVAPPAESNHVKGIALDVRPHEGARWLEVHGARYDLYRIYDNEWWHFEYHPEHGGTPPRRLPHPGAGLVSQNGDQA</sequence>
<organism evidence="4 5">
    <name type="scientific">Streptosporangium carneum</name>
    <dbReference type="NCBI Taxonomy" id="47481"/>
    <lineage>
        <taxon>Bacteria</taxon>
        <taxon>Bacillati</taxon>
        <taxon>Actinomycetota</taxon>
        <taxon>Actinomycetes</taxon>
        <taxon>Streptosporangiales</taxon>
        <taxon>Streptosporangiaceae</taxon>
        <taxon>Streptosporangium</taxon>
    </lineage>
</organism>
<evidence type="ECO:0000256" key="2">
    <source>
        <dbReference type="SAM" id="Phobius"/>
    </source>
</evidence>
<dbReference type="EMBL" id="BSEV01000003">
    <property type="protein sequence ID" value="GLK08587.1"/>
    <property type="molecule type" value="Genomic_DNA"/>
</dbReference>
<reference evidence="4" key="1">
    <citation type="journal article" date="2014" name="Int. J. Syst. Evol. Microbiol.">
        <title>Complete genome sequence of Corynebacterium casei LMG S-19264T (=DSM 44701T), isolated from a smear-ripened cheese.</title>
        <authorList>
            <consortium name="US DOE Joint Genome Institute (JGI-PGF)"/>
            <person name="Walter F."/>
            <person name="Albersmeier A."/>
            <person name="Kalinowski J."/>
            <person name="Ruckert C."/>
        </authorList>
    </citation>
    <scope>NUCLEOTIDE SEQUENCE</scope>
    <source>
        <strain evidence="4">VKM Ac-2007</strain>
    </source>
</reference>
<keyword evidence="2" id="KW-1133">Transmembrane helix</keyword>